<proteinExistence type="predicted"/>
<accession>A0A9N8I0D9</accession>
<evidence type="ECO:0000313" key="3">
    <source>
        <dbReference type="EMBL" id="CAB9531610.1"/>
    </source>
</evidence>
<feature type="compositionally biased region" description="Basic and acidic residues" evidence="1">
    <location>
        <begin position="116"/>
        <end position="165"/>
    </location>
</feature>
<dbReference type="EMBL" id="CAICTM010003734">
    <property type="protein sequence ID" value="CAB9531610.1"/>
    <property type="molecule type" value="Genomic_DNA"/>
</dbReference>
<name>A0A9N8I0D9_9STRA</name>
<keyword evidence="2" id="KW-0732">Signal</keyword>
<reference evidence="3" key="1">
    <citation type="submission" date="2020-06" db="EMBL/GenBank/DDBJ databases">
        <authorList>
            <consortium name="Plant Systems Biology data submission"/>
        </authorList>
    </citation>
    <scope>NUCLEOTIDE SEQUENCE</scope>
    <source>
        <strain evidence="3">D6</strain>
    </source>
</reference>
<evidence type="ECO:0000256" key="2">
    <source>
        <dbReference type="SAM" id="SignalP"/>
    </source>
</evidence>
<comment type="caution">
    <text evidence="3">The sequence shown here is derived from an EMBL/GenBank/DDBJ whole genome shotgun (WGS) entry which is preliminary data.</text>
</comment>
<sequence length="173" mass="18587">MKLSLFAATVIAVTTTGVQSFTAPTLPRQSAVPLLAQKNDWIGAAAVTATLGWTLAAQVAVATPPLPPQEQMVPSSSVMVSVEKLDFSLPSYDAARSNEGGFGVGSEARLGQNPADFEKSKQDEAMKKAEEARLARKEALKQERIQRNEDQIRAAEAKKQRDAQKLADFFGGQ</sequence>
<protein>
    <submittedName>
        <fullName evidence="3">Uncharacterized protein</fullName>
    </submittedName>
</protein>
<evidence type="ECO:0000256" key="1">
    <source>
        <dbReference type="SAM" id="MobiDB-lite"/>
    </source>
</evidence>
<gene>
    <name evidence="3" type="ORF">SEMRO_3736_G350700.1</name>
</gene>
<feature type="chain" id="PRO_5040514468" evidence="2">
    <location>
        <begin position="21"/>
        <end position="173"/>
    </location>
</feature>
<keyword evidence="4" id="KW-1185">Reference proteome</keyword>
<dbReference type="Proteomes" id="UP001153069">
    <property type="component" value="Unassembled WGS sequence"/>
</dbReference>
<feature type="signal peptide" evidence="2">
    <location>
        <begin position="1"/>
        <end position="20"/>
    </location>
</feature>
<feature type="region of interest" description="Disordered" evidence="1">
    <location>
        <begin position="103"/>
        <end position="173"/>
    </location>
</feature>
<organism evidence="3 4">
    <name type="scientific">Seminavis robusta</name>
    <dbReference type="NCBI Taxonomy" id="568900"/>
    <lineage>
        <taxon>Eukaryota</taxon>
        <taxon>Sar</taxon>
        <taxon>Stramenopiles</taxon>
        <taxon>Ochrophyta</taxon>
        <taxon>Bacillariophyta</taxon>
        <taxon>Bacillariophyceae</taxon>
        <taxon>Bacillariophycidae</taxon>
        <taxon>Naviculales</taxon>
        <taxon>Naviculaceae</taxon>
        <taxon>Seminavis</taxon>
    </lineage>
</organism>
<dbReference type="AlphaFoldDB" id="A0A9N8I0D9"/>
<evidence type="ECO:0000313" key="4">
    <source>
        <dbReference type="Proteomes" id="UP001153069"/>
    </source>
</evidence>